<proteinExistence type="predicted"/>
<reference evidence="2" key="1">
    <citation type="submission" date="2020-09" db="EMBL/GenBank/DDBJ databases">
        <title>Genome-Enabled Discovery of Anthraquinone Biosynthesis in Senna tora.</title>
        <authorList>
            <person name="Kang S.-H."/>
            <person name="Pandey R.P."/>
            <person name="Lee C.-M."/>
            <person name="Sim J.-S."/>
            <person name="Jeong J.-T."/>
            <person name="Choi B.-S."/>
            <person name="Jung M."/>
            <person name="Ginzburg D."/>
            <person name="Zhao K."/>
            <person name="Won S.Y."/>
            <person name="Oh T.-J."/>
            <person name="Yu Y."/>
            <person name="Kim N.-H."/>
            <person name="Lee O.R."/>
            <person name="Lee T.-H."/>
            <person name="Bashyal P."/>
            <person name="Kim T.-S."/>
            <person name="Lee W.-H."/>
            <person name="Kawkins C."/>
            <person name="Kim C.-K."/>
            <person name="Kim J.S."/>
            <person name="Ahn B.O."/>
            <person name="Rhee S.Y."/>
            <person name="Sohng J.K."/>
        </authorList>
    </citation>
    <scope>NUCLEOTIDE SEQUENCE</scope>
    <source>
        <tissue evidence="2">Leaf</tissue>
    </source>
</reference>
<dbReference type="Proteomes" id="UP000634136">
    <property type="component" value="Unassembled WGS sequence"/>
</dbReference>
<name>A0A834TF36_9FABA</name>
<dbReference type="AlphaFoldDB" id="A0A834TF36"/>
<evidence type="ECO:0000256" key="1">
    <source>
        <dbReference type="SAM" id="MobiDB-lite"/>
    </source>
</evidence>
<evidence type="ECO:0000313" key="2">
    <source>
        <dbReference type="EMBL" id="KAF7820977.1"/>
    </source>
</evidence>
<comment type="caution">
    <text evidence="2">The sequence shown here is derived from an EMBL/GenBank/DDBJ whole genome shotgun (WGS) entry which is preliminary data.</text>
</comment>
<organism evidence="2 3">
    <name type="scientific">Senna tora</name>
    <dbReference type="NCBI Taxonomy" id="362788"/>
    <lineage>
        <taxon>Eukaryota</taxon>
        <taxon>Viridiplantae</taxon>
        <taxon>Streptophyta</taxon>
        <taxon>Embryophyta</taxon>
        <taxon>Tracheophyta</taxon>
        <taxon>Spermatophyta</taxon>
        <taxon>Magnoliopsida</taxon>
        <taxon>eudicotyledons</taxon>
        <taxon>Gunneridae</taxon>
        <taxon>Pentapetalae</taxon>
        <taxon>rosids</taxon>
        <taxon>fabids</taxon>
        <taxon>Fabales</taxon>
        <taxon>Fabaceae</taxon>
        <taxon>Caesalpinioideae</taxon>
        <taxon>Cassia clade</taxon>
        <taxon>Senna</taxon>
    </lineage>
</organism>
<protein>
    <submittedName>
        <fullName evidence="2">Uncharacterized protein</fullName>
    </submittedName>
</protein>
<evidence type="ECO:0000313" key="3">
    <source>
        <dbReference type="Proteomes" id="UP000634136"/>
    </source>
</evidence>
<accession>A0A834TF36</accession>
<feature type="region of interest" description="Disordered" evidence="1">
    <location>
        <begin position="1"/>
        <end position="21"/>
    </location>
</feature>
<sequence length="390" mass="44358">MLRHDPRSSHAKTTPIPASKPLRFANTTRTDVFHSLSQQVFCLVIRESLRDPTTISRLEYVKTRSTLLPCHDDSNSSIKTTPNMLRYDPHSSHAMKTPIGASKPLRFANTTRTDVFHSLAQQLFGLVIHEVSKIQPRFLVWNMLRHDPRSSHAMTTLIGASNPLGFTNTRRTDVFHSLAQQVFWLVIREGFRDLTAISCPEYVMTRSTILLCHDDSNWSIKTTPVSEIRPQFVIRNMLRQDPRSSHALTTPIGASKPLWFANITRTDVFHSLPQQVFCLVIREGHDPRSSHAMKTPIGASNPLRHDPRFSHAMKTPIGASKQLRFAKSKRTDVFNSLAQQNMLRHHPRSSHAKTTPIGASKPLRFVNTMRTDMFDSLAQQVFCLVIREGF</sequence>
<dbReference type="EMBL" id="JAAIUW010000008">
    <property type="protein sequence ID" value="KAF7820977.1"/>
    <property type="molecule type" value="Genomic_DNA"/>
</dbReference>
<gene>
    <name evidence="2" type="ORF">G2W53_026432</name>
</gene>
<keyword evidence="3" id="KW-1185">Reference proteome</keyword>